<dbReference type="Proteomes" id="UP000019147">
    <property type="component" value="Chromosome"/>
</dbReference>
<accession>A0A173DZU3</accession>
<dbReference type="GO" id="GO:0008360">
    <property type="term" value="P:regulation of cell shape"/>
    <property type="evidence" value="ECO:0007669"/>
    <property type="project" value="UniProtKB-KW"/>
</dbReference>
<dbReference type="Pfam" id="PF02875">
    <property type="entry name" value="Mur_ligase_C"/>
    <property type="match status" value="1"/>
</dbReference>
<keyword evidence="3 4" id="KW-0132">Cell division</keyword>
<dbReference type="InterPro" id="IPR035911">
    <property type="entry name" value="MurE/MurF_N"/>
</dbReference>
<name>A0A173DZU3_9CHLA</name>
<dbReference type="EC" id="6.3.2.13" evidence="3"/>
<dbReference type="Pfam" id="PF08245">
    <property type="entry name" value="Mur_ligase_M"/>
    <property type="match status" value="1"/>
</dbReference>
<dbReference type="GO" id="GO:0005737">
    <property type="term" value="C:cytoplasm"/>
    <property type="evidence" value="ECO:0007669"/>
    <property type="project" value="UniProtKB-SubCell"/>
</dbReference>
<dbReference type="SUPFAM" id="SSF53623">
    <property type="entry name" value="MurD-like peptide ligases, catalytic domain"/>
    <property type="match status" value="1"/>
</dbReference>
<evidence type="ECO:0000259" key="5">
    <source>
        <dbReference type="Pfam" id="PF02875"/>
    </source>
</evidence>
<dbReference type="Gene3D" id="3.90.190.20">
    <property type="entry name" value="Mur ligase, C-terminal domain"/>
    <property type="match status" value="1"/>
</dbReference>
<feature type="binding site" evidence="3">
    <location>
        <position position="30"/>
    </location>
    <ligand>
        <name>UDP-N-acetyl-alpha-D-muramoyl-L-alanyl-D-glutamate</name>
        <dbReference type="ChEBI" id="CHEBI:83900"/>
    </ligand>
</feature>
<keyword evidence="3 4" id="KW-0573">Peptidoglycan synthesis</keyword>
<feature type="binding site" evidence="3">
    <location>
        <begin position="151"/>
        <end position="152"/>
    </location>
    <ligand>
        <name>UDP-N-acetyl-alpha-D-muramoyl-L-alanyl-D-glutamate</name>
        <dbReference type="ChEBI" id="CHEBI:83900"/>
    </ligand>
</feature>
<comment type="caution">
    <text evidence="3">Lacks conserved residue(s) required for the propagation of feature annotation.</text>
</comment>
<dbReference type="SUPFAM" id="SSF63418">
    <property type="entry name" value="MurE/MurF N-terminal domain"/>
    <property type="match status" value="1"/>
</dbReference>
<keyword evidence="3 4" id="KW-0131">Cell cycle</keyword>
<keyword evidence="3" id="KW-0547">Nucleotide-binding</keyword>
<reference evidence="7 8" key="1">
    <citation type="journal article" date="2014" name="Syst. Appl. Microbiol.">
        <title>Evidence for the existence of two new members of the family Chlamydiaceae and proposal of Chlamydia avium sp. nov. and Chlamydia gallinacea sp. nov.</title>
        <authorList>
            <person name="Sachse K."/>
            <person name="Laroucau K."/>
            <person name="Riege K."/>
            <person name="Wehner S."/>
            <person name="Dilcher M."/>
            <person name="Creasy H.H."/>
            <person name="Weidmann M."/>
            <person name="Myers G."/>
            <person name="Vorimore F."/>
            <person name="Vicari N."/>
            <person name="Magnino S."/>
            <person name="Liebler-Tenorio E."/>
            <person name="Ruettger A."/>
            <person name="Bavoil P.M."/>
            <person name="Hufert F.T."/>
            <person name="Rossello-Mora R."/>
            <person name="Marz M."/>
        </authorList>
    </citation>
    <scope>NUCLEOTIDE SEQUENCE [LARGE SCALE GENOMIC DNA]</scope>
    <source>
        <strain evidence="7 8">08-1274/3</strain>
    </source>
</reference>
<dbReference type="eggNOG" id="COG0769">
    <property type="taxonomic scope" value="Bacteria"/>
</dbReference>
<dbReference type="GeneID" id="81478402"/>
<dbReference type="Gene3D" id="3.40.1190.10">
    <property type="entry name" value="Mur-like, catalytic domain"/>
    <property type="match status" value="1"/>
</dbReference>
<comment type="PTM">
    <text evidence="3">Carboxylation is probably crucial for Mg(2+) binding and, consequently, for the gamma-phosphate positioning of ATP.</text>
</comment>
<dbReference type="InterPro" id="IPR013221">
    <property type="entry name" value="Mur_ligase_cen"/>
</dbReference>
<dbReference type="PANTHER" id="PTHR23135">
    <property type="entry name" value="MUR LIGASE FAMILY MEMBER"/>
    <property type="match status" value="1"/>
</dbReference>
<dbReference type="STRING" id="1143323.M787_003660"/>
<evidence type="ECO:0000313" key="8">
    <source>
        <dbReference type="Proteomes" id="UP000019147"/>
    </source>
</evidence>
<feature type="binding site" evidence="3">
    <location>
        <position position="184"/>
    </location>
    <ligand>
        <name>UDP-N-acetyl-alpha-D-muramoyl-L-alanyl-D-glutamate</name>
        <dbReference type="ChEBI" id="CHEBI:83900"/>
    </ligand>
</feature>
<dbReference type="HAMAP" id="MF_00208">
    <property type="entry name" value="MurE"/>
    <property type="match status" value="1"/>
</dbReference>
<proteinExistence type="inferred from homology"/>
<comment type="function">
    <text evidence="3">Catalyzes the addition of meso-diaminopimelic acid to the nucleotide precursor UDP-N-acetylmuramoyl-L-alanyl-D-glutamate (UMAG) in the biosynthesis of bacterial cell-wall peptidoglycan.</text>
</comment>
<gene>
    <name evidence="3" type="primary">murE</name>
    <name evidence="7" type="ORF">M787_003660</name>
</gene>
<dbReference type="GO" id="GO:0071555">
    <property type="term" value="P:cell wall organization"/>
    <property type="evidence" value="ECO:0007669"/>
    <property type="project" value="UniProtKB-KW"/>
</dbReference>
<feature type="binding site" evidence="3">
    <location>
        <position position="457"/>
    </location>
    <ligand>
        <name>meso-2,6-diaminopimelate</name>
        <dbReference type="ChEBI" id="CHEBI:57791"/>
    </ligand>
</feature>
<feature type="domain" description="Mur ligase C-terminal" evidence="5">
    <location>
        <begin position="330"/>
        <end position="455"/>
    </location>
</feature>
<comment type="pathway">
    <text evidence="3 4">Cell wall biogenesis; peptidoglycan biosynthesis.</text>
</comment>
<protein>
    <recommendedName>
        <fullName evidence="3">UDP-N-acetylmuramoyl-L-alanyl-D-glutamate--2,6-diaminopimelate ligase</fullName>
        <ecNumber evidence="3">6.3.2.13</ecNumber>
    </recommendedName>
    <alternativeName>
        <fullName evidence="3">Meso-A2pm-adding enzyme</fullName>
    </alternativeName>
    <alternativeName>
        <fullName evidence="3">Meso-diaminopimelate-adding enzyme</fullName>
    </alternativeName>
    <alternativeName>
        <fullName evidence="3">UDP-MurNAc-L-Ala-D-Glu:meso-diaminopimelate ligase</fullName>
    </alternativeName>
    <alternativeName>
        <fullName evidence="3">UDP-MurNAc-tripeptide synthetase</fullName>
    </alternativeName>
    <alternativeName>
        <fullName evidence="3">UDP-N-acetylmuramyl-tripeptide synthetase</fullName>
    </alternativeName>
</protein>
<dbReference type="InterPro" id="IPR005761">
    <property type="entry name" value="UDP-N-AcMur-Glu-dNH2Pim_ligase"/>
</dbReference>
<dbReference type="GO" id="GO:0008765">
    <property type="term" value="F:UDP-N-acetylmuramoylalanyl-D-glutamate-2,6-diaminopimelate ligase activity"/>
    <property type="evidence" value="ECO:0007669"/>
    <property type="project" value="UniProtKB-UniRule"/>
</dbReference>
<evidence type="ECO:0000313" key="7">
    <source>
        <dbReference type="EMBL" id="ANG66406.1"/>
    </source>
</evidence>
<dbReference type="NCBIfam" id="NF001126">
    <property type="entry name" value="PRK00139.1-4"/>
    <property type="match status" value="1"/>
</dbReference>
<keyword evidence="3 4" id="KW-0961">Cell wall biogenesis/degradation</keyword>
<sequence length="483" mass="53071">MNLKQLLQNINAKVYGKISPLEIRNITKDSRSVGVGDIFIAHRGRKYDGNTFSSFSVQNGAIAVASSLYNPFIPVVQIVSPDVPLLEAEISAKYYAYPSSRLTVVGVTGTNGKTTVSHLIKFLFDSFHYRSGLIGTIAHDLGNNSVQDGFTTPEACLLQKYLAEMVKNRLSVAVMETSSIGLVQNRLACIDFDVGVLTNITLDHLDFHGSFENYIEAKLRLFSLLPSNGLAVVNADCPYKSQFLEVAKARPITYAVDSPADYRACNLHCSPLGTQCDIVYRGEHFPCVLPLIGEYNMYNALAAVAVVHQRLGCDLKQCIASLAHVSSPRGRLEPVITSPCPVYVDYAHTPDALDNVCRALQKILPNQGRLIIVFGCGGDRDHSKRKIMAQVAEAYGFSVVTSDNPRSEDPEAIIEDICSGFVKRNFSIKIDRKQAITYALSIASGKDIVLVAGKGHETYQVFKHQTIVFDDREVVREILSSVE</sequence>
<evidence type="ECO:0000256" key="3">
    <source>
        <dbReference type="HAMAP-Rule" id="MF_00208"/>
    </source>
</evidence>
<dbReference type="UniPathway" id="UPA00219"/>
<evidence type="ECO:0000256" key="4">
    <source>
        <dbReference type="RuleBase" id="RU004135"/>
    </source>
</evidence>
<dbReference type="PANTHER" id="PTHR23135:SF4">
    <property type="entry name" value="UDP-N-ACETYLMURAMOYL-L-ALANYL-D-GLUTAMATE--2,6-DIAMINOPIMELATE LIGASE MURE HOMOLOG, CHLOROPLASTIC"/>
    <property type="match status" value="1"/>
</dbReference>
<evidence type="ECO:0000256" key="2">
    <source>
        <dbReference type="ARBA" id="ARBA00022842"/>
    </source>
</evidence>
<feature type="domain" description="Mur ligase central" evidence="6">
    <location>
        <begin position="107"/>
        <end position="307"/>
    </location>
</feature>
<comment type="cofactor">
    <cofactor evidence="3">
        <name>Mg(2+)</name>
        <dbReference type="ChEBI" id="CHEBI:18420"/>
    </cofactor>
</comment>
<keyword evidence="2 3" id="KW-0460">Magnesium</keyword>
<dbReference type="SUPFAM" id="SSF53244">
    <property type="entry name" value="MurD-like peptide ligases, peptide-binding domain"/>
    <property type="match status" value="1"/>
</dbReference>
<evidence type="ECO:0000259" key="6">
    <source>
        <dbReference type="Pfam" id="PF08245"/>
    </source>
</evidence>
<dbReference type="AlphaFoldDB" id="A0A173DZU3"/>
<keyword evidence="3 7" id="KW-0436">Ligase</keyword>
<dbReference type="NCBIfam" id="TIGR01085">
    <property type="entry name" value="murE"/>
    <property type="match status" value="1"/>
</dbReference>
<dbReference type="GO" id="GO:0009252">
    <property type="term" value="P:peptidoglycan biosynthetic process"/>
    <property type="evidence" value="ECO:0007669"/>
    <property type="project" value="UniProtKB-UniRule"/>
</dbReference>
<dbReference type="Gene3D" id="3.40.1390.10">
    <property type="entry name" value="MurE/MurF, N-terminal domain"/>
    <property type="match status" value="1"/>
</dbReference>
<keyword evidence="3 4" id="KW-0133">Cell shape</keyword>
<feature type="binding site" evidence="3">
    <location>
        <begin position="403"/>
        <end position="406"/>
    </location>
    <ligand>
        <name>meso-2,6-diaminopimelate</name>
        <dbReference type="ChEBI" id="CHEBI:57791"/>
    </ligand>
</feature>
<keyword evidence="3" id="KW-0963">Cytoplasm</keyword>
<feature type="short sequence motif" description="Meso-diaminopimelate recognition motif" evidence="3">
    <location>
        <begin position="403"/>
        <end position="406"/>
    </location>
</feature>
<dbReference type="OrthoDB" id="9800958at2"/>
<dbReference type="RefSeq" id="WP_021828223.1">
    <property type="nucleotide sequence ID" value="NZ_CP015840.1"/>
</dbReference>
<comment type="catalytic activity">
    <reaction evidence="3">
        <text>UDP-N-acetyl-alpha-D-muramoyl-L-alanyl-D-glutamate + meso-2,6-diaminopimelate + ATP = UDP-N-acetyl-alpha-D-muramoyl-L-alanyl-gamma-D-glutamyl-meso-2,6-diaminopimelate + ADP + phosphate + H(+)</text>
        <dbReference type="Rhea" id="RHEA:23676"/>
        <dbReference type="ChEBI" id="CHEBI:15378"/>
        <dbReference type="ChEBI" id="CHEBI:30616"/>
        <dbReference type="ChEBI" id="CHEBI:43474"/>
        <dbReference type="ChEBI" id="CHEBI:57791"/>
        <dbReference type="ChEBI" id="CHEBI:83900"/>
        <dbReference type="ChEBI" id="CHEBI:83905"/>
        <dbReference type="ChEBI" id="CHEBI:456216"/>
        <dbReference type="EC" id="6.3.2.13"/>
    </reaction>
</comment>
<keyword evidence="3" id="KW-0067">ATP-binding</keyword>
<feature type="modified residue" description="N6-carboxylysine" evidence="3">
    <location>
        <position position="218"/>
    </location>
</feature>
<dbReference type="GO" id="GO:0000287">
    <property type="term" value="F:magnesium ion binding"/>
    <property type="evidence" value="ECO:0007669"/>
    <property type="project" value="UniProtKB-UniRule"/>
</dbReference>
<evidence type="ECO:0000256" key="1">
    <source>
        <dbReference type="ARBA" id="ARBA00005898"/>
    </source>
</evidence>
<feature type="binding site" evidence="3">
    <location>
        <position position="453"/>
    </location>
    <ligand>
        <name>meso-2,6-diaminopimelate</name>
        <dbReference type="ChEBI" id="CHEBI:57791"/>
    </ligand>
</feature>
<comment type="subcellular location">
    <subcellularLocation>
        <location evidence="3 4">Cytoplasm</location>
    </subcellularLocation>
</comment>
<feature type="binding site" evidence="3">
    <location>
        <position position="178"/>
    </location>
    <ligand>
        <name>UDP-N-acetyl-alpha-D-muramoyl-L-alanyl-D-glutamate</name>
        <dbReference type="ChEBI" id="CHEBI:83900"/>
    </ligand>
</feature>
<dbReference type="GO" id="GO:0005524">
    <property type="term" value="F:ATP binding"/>
    <property type="evidence" value="ECO:0007669"/>
    <property type="project" value="UniProtKB-UniRule"/>
</dbReference>
<dbReference type="GO" id="GO:0051301">
    <property type="term" value="P:cell division"/>
    <property type="evidence" value="ECO:0007669"/>
    <property type="project" value="UniProtKB-KW"/>
</dbReference>
<dbReference type="EMBL" id="CP015840">
    <property type="protein sequence ID" value="ANG66406.1"/>
    <property type="molecule type" value="Genomic_DNA"/>
</dbReference>
<dbReference type="KEGG" id="cgz:M787_003660"/>
<comment type="similarity">
    <text evidence="1 3">Belongs to the MurCDEF family. MurE subfamily.</text>
</comment>
<dbReference type="InterPro" id="IPR036565">
    <property type="entry name" value="Mur-like_cat_sf"/>
</dbReference>
<organism evidence="7 8">
    <name type="scientific">Chlamydia gallinacea 08-1274/3</name>
    <dbReference type="NCBI Taxonomy" id="1143323"/>
    <lineage>
        <taxon>Bacteria</taxon>
        <taxon>Pseudomonadati</taxon>
        <taxon>Chlamydiota</taxon>
        <taxon>Chlamydiia</taxon>
        <taxon>Chlamydiales</taxon>
        <taxon>Chlamydiaceae</taxon>
        <taxon>Chlamydia/Chlamydophila group</taxon>
        <taxon>Chlamydia</taxon>
    </lineage>
</organism>
<dbReference type="InterPro" id="IPR004101">
    <property type="entry name" value="Mur_ligase_C"/>
</dbReference>
<dbReference type="InterPro" id="IPR036615">
    <property type="entry name" value="Mur_ligase_C_dom_sf"/>
</dbReference>
<feature type="binding site" evidence="3">
    <location>
        <begin position="109"/>
        <end position="115"/>
    </location>
    <ligand>
        <name>ATP</name>
        <dbReference type="ChEBI" id="CHEBI:30616"/>
    </ligand>
</feature>
<feature type="binding site" evidence="3">
    <location>
        <position position="186"/>
    </location>
    <ligand>
        <name>UDP-N-acetyl-alpha-D-muramoyl-L-alanyl-D-glutamate</name>
        <dbReference type="ChEBI" id="CHEBI:83900"/>
    </ligand>
</feature>
<feature type="binding site" evidence="3">
    <location>
        <position position="380"/>
    </location>
    <ligand>
        <name>meso-2,6-diaminopimelate</name>
        <dbReference type="ChEBI" id="CHEBI:57791"/>
    </ligand>
</feature>